<dbReference type="Proteomes" id="UP000033618">
    <property type="component" value="Unassembled WGS sequence"/>
</dbReference>
<dbReference type="AlphaFoldDB" id="A0A0F5K3Y1"/>
<evidence type="ECO:0000313" key="3">
    <source>
        <dbReference type="Proteomes" id="UP000033618"/>
    </source>
</evidence>
<reference evidence="2 3" key="1">
    <citation type="submission" date="2015-03" db="EMBL/GenBank/DDBJ databases">
        <title>Draft Genome Sequence of Burkholderia andropogonis type strain ICMP2807, isolated from Sorghum bicolor.</title>
        <authorList>
            <person name="Lopes-Santos L."/>
            <person name="Castro D.B."/>
            <person name="Ottoboni L.M."/>
            <person name="Park D."/>
            <person name="Weirc B.S."/>
            <person name="Destefano S.A."/>
        </authorList>
    </citation>
    <scope>NUCLEOTIDE SEQUENCE [LARGE SCALE GENOMIC DNA]</scope>
    <source>
        <strain evidence="2 3">ICMP2807</strain>
    </source>
</reference>
<dbReference type="PROSITE" id="PS51464">
    <property type="entry name" value="SIS"/>
    <property type="match status" value="1"/>
</dbReference>
<dbReference type="GO" id="GO:0016853">
    <property type="term" value="F:isomerase activity"/>
    <property type="evidence" value="ECO:0007669"/>
    <property type="project" value="UniProtKB-KW"/>
</dbReference>
<dbReference type="PANTHER" id="PTHR30390">
    <property type="entry name" value="SEDOHEPTULOSE 7-PHOSPHATE ISOMERASE / DNAA INITIATOR-ASSOCIATING FACTOR FOR REPLICATION INITIATION"/>
    <property type="match status" value="1"/>
</dbReference>
<dbReference type="InterPro" id="IPR046348">
    <property type="entry name" value="SIS_dom_sf"/>
</dbReference>
<dbReference type="STRING" id="28092.WM40_04780"/>
<organism evidence="2 3">
    <name type="scientific">Robbsia andropogonis</name>
    <dbReference type="NCBI Taxonomy" id="28092"/>
    <lineage>
        <taxon>Bacteria</taxon>
        <taxon>Pseudomonadati</taxon>
        <taxon>Pseudomonadota</taxon>
        <taxon>Betaproteobacteria</taxon>
        <taxon>Burkholderiales</taxon>
        <taxon>Burkholderiaceae</taxon>
        <taxon>Robbsia</taxon>
    </lineage>
</organism>
<comment type="caution">
    <text evidence="2">The sequence shown here is derived from an EMBL/GenBank/DDBJ whole genome shotgun (WGS) entry which is preliminary data.</text>
</comment>
<dbReference type="InterPro" id="IPR035461">
    <property type="entry name" value="GmhA/DiaA"/>
</dbReference>
<evidence type="ECO:0000259" key="1">
    <source>
        <dbReference type="PROSITE" id="PS51464"/>
    </source>
</evidence>
<sequence>MSIESIQNQFSESATAQRAALDVLAHGICAAVDTLFTALVNSHKVLVCGDGGSAALADHFARQLVDRYERERPGLAALSLSTSASLLQTVGGLSDIDQLFAKQVQALGQPGDVLLAISADGNADSVMASVVAAHERGMLVVALTGCDGGAMLDLLSDTDIHLSVSTQRLARVHEIHLLTIHCLCDGIDEMLLGEA</sequence>
<dbReference type="Gene3D" id="3.40.50.10490">
    <property type="entry name" value="Glucose-6-phosphate isomerase like protein, domain 1"/>
    <property type="match status" value="1"/>
</dbReference>
<dbReference type="InterPro" id="IPR050099">
    <property type="entry name" value="SIS_GmhA/DiaA_subfam"/>
</dbReference>
<dbReference type="GO" id="GO:0097367">
    <property type="term" value="F:carbohydrate derivative binding"/>
    <property type="evidence" value="ECO:0007669"/>
    <property type="project" value="InterPro"/>
</dbReference>
<protein>
    <submittedName>
        <fullName evidence="2">Phosphoheptose isomerase</fullName>
    </submittedName>
</protein>
<gene>
    <name evidence="2" type="ORF">WM40_04780</name>
</gene>
<proteinExistence type="predicted"/>
<evidence type="ECO:0000313" key="2">
    <source>
        <dbReference type="EMBL" id="KKB64803.1"/>
    </source>
</evidence>
<dbReference type="InterPro" id="IPR001347">
    <property type="entry name" value="SIS_dom"/>
</dbReference>
<dbReference type="PATRIC" id="fig|28092.6.peg.1134"/>
<dbReference type="PANTHER" id="PTHR30390:SF6">
    <property type="entry name" value="DNAA INITIATOR-ASSOCIATING PROTEIN DIAA"/>
    <property type="match status" value="1"/>
</dbReference>
<dbReference type="SUPFAM" id="SSF53697">
    <property type="entry name" value="SIS domain"/>
    <property type="match status" value="1"/>
</dbReference>
<dbReference type="GO" id="GO:1901135">
    <property type="term" value="P:carbohydrate derivative metabolic process"/>
    <property type="evidence" value="ECO:0007669"/>
    <property type="project" value="InterPro"/>
</dbReference>
<keyword evidence="2" id="KW-0413">Isomerase</keyword>
<dbReference type="EMBL" id="LAQU01000003">
    <property type="protein sequence ID" value="KKB64803.1"/>
    <property type="molecule type" value="Genomic_DNA"/>
</dbReference>
<dbReference type="Pfam" id="PF13580">
    <property type="entry name" value="SIS_2"/>
    <property type="match status" value="1"/>
</dbReference>
<dbReference type="RefSeq" id="WP_024903585.1">
    <property type="nucleotide sequence ID" value="NZ_CADFGU010000005.1"/>
</dbReference>
<dbReference type="CDD" id="cd05006">
    <property type="entry name" value="SIS_GmhA"/>
    <property type="match status" value="1"/>
</dbReference>
<accession>A0A0F5K3Y1</accession>
<feature type="domain" description="SIS" evidence="1">
    <location>
        <begin position="35"/>
        <end position="195"/>
    </location>
</feature>
<keyword evidence="3" id="KW-1185">Reference proteome</keyword>
<name>A0A0F5K3Y1_9BURK</name>
<dbReference type="OrthoDB" id="9810929at2"/>